<dbReference type="InterPro" id="IPR007737">
    <property type="entry name" value="Mga_HTH"/>
</dbReference>
<dbReference type="PANTHER" id="PTHR30185">
    <property type="entry name" value="CRYPTIC BETA-GLUCOSIDE BGL OPERON ANTITERMINATOR"/>
    <property type="match status" value="1"/>
</dbReference>
<dbReference type="OrthoDB" id="3239954at2"/>
<feature type="domain" description="PTS EIIB type-2" evidence="6">
    <location>
        <begin position="406"/>
        <end position="495"/>
    </location>
</feature>
<dbReference type="RefSeq" id="WP_017263084.1">
    <property type="nucleotide sequence ID" value="NZ_AUAW01000022.1"/>
</dbReference>
<protein>
    <submittedName>
        <fullName evidence="8">HTH domain protein</fullName>
    </submittedName>
</protein>
<dbReference type="SUPFAM" id="SSF52794">
    <property type="entry name" value="PTS system IIB component-like"/>
    <property type="match status" value="1"/>
</dbReference>
<proteinExistence type="predicted"/>
<feature type="domain" description="PRD" evidence="7">
    <location>
        <begin position="294"/>
        <end position="405"/>
    </location>
</feature>
<evidence type="ECO:0000256" key="1">
    <source>
        <dbReference type="ARBA" id="ARBA00022679"/>
    </source>
</evidence>
<feature type="domain" description="PRD" evidence="7">
    <location>
        <begin position="182"/>
        <end position="293"/>
    </location>
</feature>
<dbReference type="InterPro" id="IPR011608">
    <property type="entry name" value="PRD"/>
</dbReference>
<keyword evidence="4" id="KW-0010">Activator</keyword>
<dbReference type="InterPro" id="IPR036634">
    <property type="entry name" value="PRD_sf"/>
</dbReference>
<sequence length="495" mass="56898">MQLNDQQQALIDILMRQNDYITAHKLSEVTNTSTKTIYRNVRSINDSSESGDVIEAVRGRGYRLNYDRYIYERNTSVDNTLDYSPIERRNRILLELLFNAPFDLNVDRLYEHYYVSETVIENDISLMNKLALSFGLVLKHRYRRLSITGPEPNIRQAIRNTINKGDLMDKESIDDFIDDFHELSSFDERFLIAQLEYLERSLKLTIPYPYNINIFSHLYILMSRFREGKVVDDPEQNRLTADQKALTERNPKFAEVAREIIGKIGRYLNTTLPAIEDFYLLQYMVSMRYDRELPSTNHEDRLVDQLVVFYVDGFDFNGRAVDRTALVADLRNHIKPMVNRLKNGISVANHLLKEIGSEYPDELAQVKQLSSEAQTKFALPAAISADESGFITLYFAKYLEQAKPAKRILIMCASGVGTSQLIRVKVQKAFPDLDVVAVVSKDGYLKHAADYGHVDLIITTVNVTPADNTSVVMVSAMFTKADRDQVANWIERRDS</sequence>
<evidence type="ECO:0000256" key="3">
    <source>
        <dbReference type="ARBA" id="ARBA00023015"/>
    </source>
</evidence>
<keyword evidence="9" id="KW-1185">Reference proteome</keyword>
<dbReference type="Proteomes" id="UP000051999">
    <property type="component" value="Unassembled WGS sequence"/>
</dbReference>
<dbReference type="STRING" id="1114972.FD35_GL001080"/>
<dbReference type="Gene3D" id="1.10.1790.10">
    <property type="entry name" value="PRD domain"/>
    <property type="match status" value="2"/>
</dbReference>
<dbReference type="InterPro" id="IPR013196">
    <property type="entry name" value="HTH_11"/>
</dbReference>
<dbReference type="PATRIC" id="fig|1114972.6.peg.1095"/>
<dbReference type="Pfam" id="PF05043">
    <property type="entry name" value="Mga"/>
    <property type="match status" value="1"/>
</dbReference>
<dbReference type="InterPro" id="IPR036095">
    <property type="entry name" value="PTS_EIIB-like_sf"/>
</dbReference>
<dbReference type="PROSITE" id="PS51372">
    <property type="entry name" value="PRD_2"/>
    <property type="match status" value="2"/>
</dbReference>
<keyword evidence="5" id="KW-0804">Transcription</keyword>
<dbReference type="Gene3D" id="3.40.50.2300">
    <property type="match status" value="1"/>
</dbReference>
<dbReference type="eggNOG" id="COG3711">
    <property type="taxonomic scope" value="Bacteria"/>
</dbReference>
<dbReference type="Pfam" id="PF00874">
    <property type="entry name" value="PRD"/>
    <property type="match status" value="2"/>
</dbReference>
<reference evidence="8 9" key="1">
    <citation type="journal article" date="2015" name="Genome Announc.">
        <title>Expanding the biotechnology potential of lactobacilli through comparative genomics of 213 strains and associated genera.</title>
        <authorList>
            <person name="Sun Z."/>
            <person name="Harris H.M."/>
            <person name="McCann A."/>
            <person name="Guo C."/>
            <person name="Argimon S."/>
            <person name="Zhang W."/>
            <person name="Yang X."/>
            <person name="Jeffery I.B."/>
            <person name="Cooney J.C."/>
            <person name="Kagawa T.F."/>
            <person name="Liu W."/>
            <person name="Song Y."/>
            <person name="Salvetti E."/>
            <person name="Wrobel A."/>
            <person name="Rasinkangas P."/>
            <person name="Parkhill J."/>
            <person name="Rea M.C."/>
            <person name="O'Sullivan O."/>
            <person name="Ritari J."/>
            <person name="Douillard F.P."/>
            <person name="Paul Ross R."/>
            <person name="Yang R."/>
            <person name="Briner A.E."/>
            <person name="Felis G.E."/>
            <person name="de Vos W.M."/>
            <person name="Barrangou R."/>
            <person name="Klaenhammer T.R."/>
            <person name="Caufield P.W."/>
            <person name="Cui Y."/>
            <person name="Zhang H."/>
            <person name="O'Toole P.W."/>
        </authorList>
    </citation>
    <scope>NUCLEOTIDE SEQUENCE [LARGE SCALE GENOMIC DNA]</scope>
    <source>
        <strain evidence="8 9">DSM 15814</strain>
    </source>
</reference>
<name>A0A0R1R910_9LACO</name>
<dbReference type="EMBL" id="AZFF01000019">
    <property type="protein sequence ID" value="KRL53446.1"/>
    <property type="molecule type" value="Genomic_DNA"/>
</dbReference>
<evidence type="ECO:0000259" key="6">
    <source>
        <dbReference type="PROSITE" id="PS51099"/>
    </source>
</evidence>
<dbReference type="AlphaFoldDB" id="A0A0R1R910"/>
<dbReference type="CDD" id="cd05568">
    <property type="entry name" value="PTS_IIB_bgl_like"/>
    <property type="match status" value="1"/>
</dbReference>
<keyword evidence="2" id="KW-0677">Repeat</keyword>
<keyword evidence="3" id="KW-0805">Transcription regulation</keyword>
<dbReference type="GO" id="GO:0009401">
    <property type="term" value="P:phosphoenolpyruvate-dependent sugar phosphotransferase system"/>
    <property type="evidence" value="ECO:0007669"/>
    <property type="project" value="InterPro"/>
</dbReference>
<dbReference type="Pfam" id="PF02302">
    <property type="entry name" value="PTS_IIB"/>
    <property type="match status" value="1"/>
</dbReference>
<dbReference type="Gene3D" id="1.10.10.10">
    <property type="entry name" value="Winged helix-like DNA-binding domain superfamily/Winged helix DNA-binding domain"/>
    <property type="match status" value="1"/>
</dbReference>
<dbReference type="GO" id="GO:0006355">
    <property type="term" value="P:regulation of DNA-templated transcription"/>
    <property type="evidence" value="ECO:0007669"/>
    <property type="project" value="InterPro"/>
</dbReference>
<gene>
    <name evidence="8" type="ORF">FD35_GL001080</name>
</gene>
<evidence type="ECO:0000256" key="4">
    <source>
        <dbReference type="ARBA" id="ARBA00023159"/>
    </source>
</evidence>
<evidence type="ECO:0000313" key="9">
    <source>
        <dbReference type="Proteomes" id="UP000051999"/>
    </source>
</evidence>
<dbReference type="InterPro" id="IPR036388">
    <property type="entry name" value="WH-like_DNA-bd_sf"/>
</dbReference>
<dbReference type="PROSITE" id="PS51099">
    <property type="entry name" value="PTS_EIIB_TYPE_2"/>
    <property type="match status" value="1"/>
</dbReference>
<dbReference type="InterPro" id="IPR050661">
    <property type="entry name" value="BglG_antiterminators"/>
</dbReference>
<evidence type="ECO:0000256" key="5">
    <source>
        <dbReference type="ARBA" id="ARBA00023163"/>
    </source>
</evidence>
<dbReference type="Pfam" id="PF08279">
    <property type="entry name" value="HTH_11"/>
    <property type="match status" value="1"/>
</dbReference>
<evidence type="ECO:0000259" key="7">
    <source>
        <dbReference type="PROSITE" id="PS51372"/>
    </source>
</evidence>
<organism evidence="8 9">
    <name type="scientific">Furfurilactobacillus rossiae DSM 15814</name>
    <dbReference type="NCBI Taxonomy" id="1114972"/>
    <lineage>
        <taxon>Bacteria</taxon>
        <taxon>Bacillati</taxon>
        <taxon>Bacillota</taxon>
        <taxon>Bacilli</taxon>
        <taxon>Lactobacillales</taxon>
        <taxon>Lactobacillaceae</taxon>
        <taxon>Furfurilactobacillus</taxon>
    </lineage>
</organism>
<dbReference type="PANTHER" id="PTHR30185:SF18">
    <property type="entry name" value="TRANSCRIPTIONAL REGULATOR MTLR"/>
    <property type="match status" value="1"/>
</dbReference>
<dbReference type="SUPFAM" id="SSF63520">
    <property type="entry name" value="PTS-regulatory domain, PRD"/>
    <property type="match status" value="2"/>
</dbReference>
<accession>A0A0R1R910</accession>
<dbReference type="InterPro" id="IPR003501">
    <property type="entry name" value="PTS_EIIB_2/3"/>
</dbReference>
<evidence type="ECO:0000256" key="2">
    <source>
        <dbReference type="ARBA" id="ARBA00022737"/>
    </source>
</evidence>
<keyword evidence="1" id="KW-0808">Transferase</keyword>
<comment type="caution">
    <text evidence="8">The sequence shown here is derived from an EMBL/GenBank/DDBJ whole genome shotgun (WGS) entry which is preliminary data.</text>
</comment>
<dbReference type="GO" id="GO:0008982">
    <property type="term" value="F:protein-N(PI)-phosphohistidine-sugar phosphotransferase activity"/>
    <property type="evidence" value="ECO:0007669"/>
    <property type="project" value="InterPro"/>
</dbReference>
<dbReference type="InterPro" id="IPR013011">
    <property type="entry name" value="PTS_EIIB_2"/>
</dbReference>
<evidence type="ECO:0000313" key="8">
    <source>
        <dbReference type="EMBL" id="KRL53446.1"/>
    </source>
</evidence>